<accession>A0A7C8VJM4</accession>
<name>A0A7C8VJM4_ORBOL</name>
<proteinExistence type="predicted"/>
<dbReference type="EMBL" id="JAABOJ010000009">
    <property type="protein sequence ID" value="KAF3284197.1"/>
    <property type="molecule type" value="Genomic_DNA"/>
</dbReference>
<comment type="caution">
    <text evidence="1">The sequence shown here is derived from an EMBL/GenBank/DDBJ whole genome shotgun (WGS) entry which is preliminary data.</text>
</comment>
<dbReference type="Proteomes" id="UP000474640">
    <property type="component" value="Unassembled WGS sequence"/>
</dbReference>
<reference evidence="1 2" key="1">
    <citation type="submission" date="2020-01" db="EMBL/GenBank/DDBJ databases">
        <authorList>
            <person name="Palmer J.M."/>
        </authorList>
    </citation>
    <scope>NUCLEOTIDE SEQUENCE [LARGE SCALE GENOMIC DNA]</scope>
    <source>
        <strain evidence="1 2">TWF970</strain>
    </source>
</reference>
<dbReference type="AlphaFoldDB" id="A0A7C8VJM4"/>
<evidence type="ECO:0000313" key="1">
    <source>
        <dbReference type="EMBL" id="KAF3284197.1"/>
    </source>
</evidence>
<evidence type="ECO:0000313" key="2">
    <source>
        <dbReference type="Proteomes" id="UP000474640"/>
    </source>
</evidence>
<sequence>MAKKNPVFSLRIRSPQITTGLRNVSQGALQLQGNRKQRRAEGGLPSCVKRVSIGHIGLDNGFYHWLYPAPAHGRHISR</sequence>
<gene>
    <name evidence="1" type="ORF">TWF970_011416</name>
</gene>
<organism evidence="1 2">
    <name type="scientific">Orbilia oligospora</name>
    <name type="common">Nematode-trapping fungus</name>
    <name type="synonym">Arthrobotrys oligospora</name>
    <dbReference type="NCBI Taxonomy" id="2813651"/>
    <lineage>
        <taxon>Eukaryota</taxon>
        <taxon>Fungi</taxon>
        <taxon>Dikarya</taxon>
        <taxon>Ascomycota</taxon>
        <taxon>Pezizomycotina</taxon>
        <taxon>Orbiliomycetes</taxon>
        <taxon>Orbiliales</taxon>
        <taxon>Orbiliaceae</taxon>
        <taxon>Orbilia</taxon>
    </lineage>
</organism>
<protein>
    <submittedName>
        <fullName evidence="1">Uncharacterized protein</fullName>
    </submittedName>
</protein>